<dbReference type="InterPro" id="IPR036695">
    <property type="entry name" value="Arg-tRNA-synth_N_sf"/>
</dbReference>
<evidence type="ECO:0000256" key="8">
    <source>
        <dbReference type="ARBA" id="ARBA00049339"/>
    </source>
</evidence>
<dbReference type="OMA" id="YASPNIC"/>
<dbReference type="SMART" id="SM00836">
    <property type="entry name" value="DALR_1"/>
    <property type="match status" value="1"/>
</dbReference>
<evidence type="ECO:0000259" key="10">
    <source>
        <dbReference type="SMART" id="SM00836"/>
    </source>
</evidence>
<dbReference type="GO" id="GO:0006420">
    <property type="term" value="P:arginyl-tRNA aminoacylation"/>
    <property type="evidence" value="ECO:0007669"/>
    <property type="project" value="InterPro"/>
</dbReference>
<keyword evidence="13" id="KW-1185">Reference proteome</keyword>
<dbReference type="InterPro" id="IPR008909">
    <property type="entry name" value="DALR_anticod-bd"/>
</dbReference>
<dbReference type="PANTHER" id="PTHR11956">
    <property type="entry name" value="ARGINYL-TRNA SYNTHETASE"/>
    <property type="match status" value="1"/>
</dbReference>
<dbReference type="STRING" id="432359.A0A125YJ66"/>
<dbReference type="InterPro" id="IPR014729">
    <property type="entry name" value="Rossmann-like_a/b/a_fold"/>
</dbReference>
<feature type="compositionally biased region" description="Basic and acidic residues" evidence="9">
    <location>
        <begin position="644"/>
        <end position="678"/>
    </location>
</feature>
<keyword evidence="3 12" id="KW-0436">Ligase</keyword>
<feature type="region of interest" description="Disordered" evidence="9">
    <location>
        <begin position="644"/>
        <end position="696"/>
    </location>
</feature>
<dbReference type="EC" id="6.1.1.19" evidence="2"/>
<dbReference type="GO" id="GO:0005737">
    <property type="term" value="C:cytoplasm"/>
    <property type="evidence" value="ECO:0007669"/>
    <property type="project" value="InterPro"/>
</dbReference>
<feature type="region of interest" description="Disordered" evidence="9">
    <location>
        <begin position="1115"/>
        <end position="1135"/>
    </location>
</feature>
<dbReference type="eggNOG" id="KOG4426">
    <property type="taxonomic scope" value="Eukaryota"/>
</dbReference>
<organism evidence="12 13">
    <name type="scientific">Toxoplasma gondii (strain ATCC 50861 / VEG)</name>
    <dbReference type="NCBI Taxonomy" id="432359"/>
    <lineage>
        <taxon>Eukaryota</taxon>
        <taxon>Sar</taxon>
        <taxon>Alveolata</taxon>
        <taxon>Apicomplexa</taxon>
        <taxon>Conoidasida</taxon>
        <taxon>Coccidia</taxon>
        <taxon>Eucoccidiorida</taxon>
        <taxon>Eimeriorina</taxon>
        <taxon>Sarcocystidae</taxon>
        <taxon>Toxoplasma</taxon>
    </lineage>
</organism>
<gene>
    <name evidence="12" type="ORF">TGVEG_233860</name>
</gene>
<comment type="catalytic activity">
    <reaction evidence="8">
        <text>tRNA(Arg) + L-arginine + ATP = L-arginyl-tRNA(Arg) + AMP + diphosphate</text>
        <dbReference type="Rhea" id="RHEA:20301"/>
        <dbReference type="Rhea" id="RHEA-COMP:9658"/>
        <dbReference type="Rhea" id="RHEA-COMP:9673"/>
        <dbReference type="ChEBI" id="CHEBI:30616"/>
        <dbReference type="ChEBI" id="CHEBI:32682"/>
        <dbReference type="ChEBI" id="CHEBI:33019"/>
        <dbReference type="ChEBI" id="CHEBI:78442"/>
        <dbReference type="ChEBI" id="CHEBI:78513"/>
        <dbReference type="ChEBI" id="CHEBI:456215"/>
        <dbReference type="EC" id="6.1.1.19"/>
    </reaction>
</comment>
<protein>
    <recommendedName>
        <fullName evidence="2">arginine--tRNA ligase</fullName>
        <ecNumber evidence="2">6.1.1.19</ecNumber>
    </recommendedName>
</protein>
<comment type="similarity">
    <text evidence="1">Belongs to the class-I aminoacyl-tRNA synthetase family.</text>
</comment>
<evidence type="ECO:0000256" key="5">
    <source>
        <dbReference type="ARBA" id="ARBA00022840"/>
    </source>
</evidence>
<dbReference type="SMART" id="SM01016">
    <property type="entry name" value="Arg_tRNA_synt_N"/>
    <property type="match status" value="1"/>
</dbReference>
<keyword evidence="7" id="KW-0030">Aminoacyl-tRNA synthetase</keyword>
<dbReference type="Gene3D" id="3.30.1360.70">
    <property type="entry name" value="Arginyl tRNA synthetase N-terminal domain"/>
    <property type="match status" value="1"/>
</dbReference>
<dbReference type="PRINTS" id="PR01038">
    <property type="entry name" value="TRNASYNTHARG"/>
</dbReference>
<dbReference type="Gene3D" id="3.40.50.620">
    <property type="entry name" value="HUPs"/>
    <property type="match status" value="2"/>
</dbReference>
<name>A0A125YJ66_TOXGV</name>
<evidence type="ECO:0000256" key="1">
    <source>
        <dbReference type="ARBA" id="ARBA00005594"/>
    </source>
</evidence>
<sequence length="1307" mass="144789">MQRRQPSKRTVNSVHTSYSSRRKITKVIARILPIKCHGPMYVQLTSRTRWSAVFQQVARMPHHCVLLRSIWKISTCFGSECVSGVRISMISDFCSGWLGHSTHGRRNFLSRRQPGGVETGVSSRRPLRVTRDSIVTSRSLSLSLRPRTLSPTARVTEGFNRYLSPFNRYRFPSLRFRSLRRYEHLNEVQPRRICRLAGHCQCAPRSHAAALTTLSVPFKVGRIPSPSTPVFAAAFPLLPGSACDADGVLALTPTQAVQTQWKPGAFLSPPSLTVKTFLPNRGCRACDFPLFQSGSLRSSRTFVAETVRPFESRCSFFNVRHPAFLTPPALPLLVVSRTRWSRSKHLSSVLRRVLSTPSKQGSGWCLGQDENRLKLLACHQGRVEHSPLWAFRASSFSENSRPSAGKRSSCREREHREPEIEARPLPSVLELRHWLEDRLRNAISIAMGGEDLRDDIPVIVTEAIAPARSLFDFQSSIAISLSGRGGGAQSAEAIAEGLLNNLENERQLLERVVSLTGVSGRGFINFRLSSNYLASRLVDMLLNTESGSCLGFQKVETPERIVVDYASPNICKDLHVGHLRSAVVGDTLANLLEFAGHRVFRHNHLGDFGWPVALVLGALADAELRERPDVQALNEVLEQRIRDELEHKEGERAREESEDEGSKQNEQERKGAAREGSKDGASGKGGNRKEAEANPGVDEELHVDWRGIYQAAKAKAQKDDVFKRACGTLLLRLQTEKNSALSRTWEALRRLSLENFESVYRLLGLHRQDVLGESFYAPLISRVLHFLETRGLLLSLPSGALCGALTAREAAAETTAGAQTKERENNGSRLEHDRQNQRPEEGQHALNDDRENREPRKESDFRNFVEGREGEQEGYKEVHAKETESSKTEGECPGSNEEIGFSGDIVVLKKPGNAVTYAATDLAAILYRSASLQADRVLYVVDSAQDSHFKRVFSLARAAGIASAIGDDLREMGGKNGQATTKTAPQPRGPPDGVKAEEGDDERSAWGARRGDEKAGDGGMGVSISVSRSSERDVERKDALEPREQPTVAGREHRRHGGACKNQCLHRDSPGTQLEHVIVGLVKNTEGTKMKSREGQAPHLAGLLQDAIRHAEGNLGRRTDDGPLSVAPDAGRPEDRHTKARILGIAAVKYAELSTRRDVDYVFSPEKVLSPKGNTAPYILYSLVRVKGILRRAGWAAGIPSELRGKPNLLSDMVYHLHRNDLDRQLGVRLLGFAIAIEDAIQTLMPSKLTAYLYSVCLLFNAFYEECEVTKATDEGLRLTRLLLVHGVRQVLEKCLDLLGIQAVETL</sequence>
<evidence type="ECO:0000256" key="7">
    <source>
        <dbReference type="ARBA" id="ARBA00023146"/>
    </source>
</evidence>
<keyword evidence="6" id="KW-0648">Protein biosynthesis</keyword>
<evidence type="ECO:0000256" key="6">
    <source>
        <dbReference type="ARBA" id="ARBA00022917"/>
    </source>
</evidence>
<dbReference type="Pfam" id="PF05746">
    <property type="entry name" value="DALR_1"/>
    <property type="match status" value="1"/>
</dbReference>
<dbReference type="InterPro" id="IPR005148">
    <property type="entry name" value="Arg-tRNA-synth_N"/>
</dbReference>
<evidence type="ECO:0000313" key="13">
    <source>
        <dbReference type="Proteomes" id="UP000002226"/>
    </source>
</evidence>
<dbReference type="GO" id="GO:0004814">
    <property type="term" value="F:arginine-tRNA ligase activity"/>
    <property type="evidence" value="ECO:0007669"/>
    <property type="project" value="UniProtKB-EC"/>
</dbReference>
<feature type="region of interest" description="Disordered" evidence="9">
    <location>
        <begin position="813"/>
        <end position="896"/>
    </location>
</feature>
<dbReference type="OrthoDB" id="68056at2759"/>
<feature type="compositionally biased region" description="Basic and acidic residues" evidence="9">
    <location>
        <begin position="1029"/>
        <end position="1044"/>
    </location>
</feature>
<feature type="compositionally biased region" description="Basic and acidic residues" evidence="9">
    <location>
        <begin position="820"/>
        <end position="890"/>
    </location>
</feature>
<feature type="region of interest" description="Disordered" evidence="9">
    <location>
        <begin position="968"/>
        <end position="1057"/>
    </location>
</feature>
<dbReference type="EMBL" id="AAYL02000016">
    <property type="protein sequence ID" value="ESS36080.1"/>
    <property type="molecule type" value="Genomic_DNA"/>
</dbReference>
<dbReference type="InterPro" id="IPR001278">
    <property type="entry name" value="Arg-tRNA-ligase"/>
</dbReference>
<dbReference type="InterPro" id="IPR035684">
    <property type="entry name" value="ArgRS_core"/>
</dbReference>
<reference evidence="12" key="1">
    <citation type="submission" date="2007-03" db="EMBL/GenBank/DDBJ databases">
        <authorList>
            <person name="Paulsen I."/>
        </authorList>
    </citation>
    <scope>NUCLEOTIDE SEQUENCE</scope>
    <source>
        <strain evidence="12">VEG</strain>
    </source>
</reference>
<feature type="region of interest" description="Disordered" evidence="9">
    <location>
        <begin position="398"/>
        <end position="419"/>
    </location>
</feature>
<dbReference type="Proteomes" id="UP000002226">
    <property type="component" value="Unassembled WGS sequence"/>
</dbReference>
<proteinExistence type="inferred from homology"/>
<dbReference type="Gene3D" id="1.10.730.10">
    <property type="entry name" value="Isoleucyl-tRNA Synthetase, Domain 1"/>
    <property type="match status" value="1"/>
</dbReference>
<dbReference type="InterPro" id="IPR009080">
    <property type="entry name" value="tRNAsynth_Ia_anticodon-bd"/>
</dbReference>
<keyword evidence="4" id="KW-0547">Nucleotide-binding</keyword>
<comment type="caution">
    <text evidence="12">The sequence shown here is derived from an EMBL/GenBank/DDBJ whole genome shotgun (WGS) entry which is preliminary data.</text>
</comment>
<keyword evidence="5" id="KW-0067">ATP-binding</keyword>
<evidence type="ECO:0000259" key="11">
    <source>
        <dbReference type="SMART" id="SM01016"/>
    </source>
</evidence>
<dbReference type="Pfam" id="PF00750">
    <property type="entry name" value="tRNA-synt_1d"/>
    <property type="match status" value="3"/>
</dbReference>
<feature type="domain" description="Arginyl tRNA synthetase N-terminal" evidence="11">
    <location>
        <begin position="437"/>
        <end position="528"/>
    </location>
</feature>
<dbReference type="VEuPathDB" id="ToxoDB:TGVEG_233860"/>
<evidence type="ECO:0000256" key="2">
    <source>
        <dbReference type="ARBA" id="ARBA00012837"/>
    </source>
</evidence>
<dbReference type="GO" id="GO:0005524">
    <property type="term" value="F:ATP binding"/>
    <property type="evidence" value="ECO:0007669"/>
    <property type="project" value="UniProtKB-KW"/>
</dbReference>
<accession>A0A125YJ66</accession>
<dbReference type="PaxDb" id="5811-TGME49_033860"/>
<evidence type="ECO:0000256" key="4">
    <source>
        <dbReference type="ARBA" id="ARBA00022741"/>
    </source>
</evidence>
<evidence type="ECO:0000256" key="9">
    <source>
        <dbReference type="SAM" id="MobiDB-lite"/>
    </source>
</evidence>
<dbReference type="SUPFAM" id="SSF47323">
    <property type="entry name" value="Anticodon-binding domain of a subclass of class I aminoacyl-tRNA synthetases"/>
    <property type="match status" value="1"/>
</dbReference>
<dbReference type="SUPFAM" id="SSF52374">
    <property type="entry name" value="Nucleotidylyl transferase"/>
    <property type="match status" value="2"/>
</dbReference>
<dbReference type="PANTHER" id="PTHR11956:SF5">
    <property type="entry name" value="ARGININE--TRNA LIGASE, CYTOPLASMIC"/>
    <property type="match status" value="1"/>
</dbReference>
<evidence type="ECO:0000256" key="3">
    <source>
        <dbReference type="ARBA" id="ARBA00022598"/>
    </source>
</evidence>
<feature type="domain" description="DALR anticodon binding" evidence="10">
    <location>
        <begin position="1179"/>
        <end position="1307"/>
    </location>
</feature>
<feature type="compositionally biased region" description="Basic and acidic residues" evidence="9">
    <location>
        <begin position="409"/>
        <end position="419"/>
    </location>
</feature>
<evidence type="ECO:0000313" key="12">
    <source>
        <dbReference type="EMBL" id="ESS36080.1"/>
    </source>
</evidence>